<keyword evidence="12" id="KW-0963">Cytoplasm</keyword>
<dbReference type="Pfam" id="PF05173">
    <property type="entry name" value="DapB_C"/>
    <property type="match status" value="1"/>
</dbReference>
<evidence type="ECO:0000256" key="12">
    <source>
        <dbReference type="HAMAP-Rule" id="MF_00102"/>
    </source>
</evidence>
<comment type="pathway">
    <text evidence="8 12">Amino-acid biosynthesis; L-lysine biosynthesis via DAP pathway; (S)-tetrahydrodipicolinate from L-aspartate: step 4/4.</text>
</comment>
<dbReference type="Proteomes" id="UP000290407">
    <property type="component" value="Unassembled WGS sequence"/>
</dbReference>
<feature type="domain" description="Dihydrodipicolinate reductase C-terminal" evidence="14">
    <location>
        <begin position="106"/>
        <end position="243"/>
    </location>
</feature>
<reference evidence="15 16" key="1">
    <citation type="submission" date="2019-01" db="EMBL/GenBank/DDBJ databases">
        <title>Spirosoma flava sp. nov., a propanil-degrading bacterium isolated from herbicide-contaminated soil.</title>
        <authorList>
            <person name="Zhang L."/>
            <person name="Jiang J.-D."/>
        </authorList>
    </citation>
    <scope>NUCLEOTIDE SEQUENCE [LARGE SCALE GENOMIC DNA]</scope>
    <source>
        <strain evidence="15 16">TY50</strain>
    </source>
</reference>
<dbReference type="HAMAP" id="MF_00102">
    <property type="entry name" value="DapB"/>
    <property type="match status" value="1"/>
</dbReference>
<name>A0A4Q2UNN3_9BACT</name>
<keyword evidence="4 12" id="KW-0220">Diaminopimelate biosynthesis</keyword>
<dbReference type="SUPFAM" id="SSF55347">
    <property type="entry name" value="Glyceraldehyde-3-phosphate dehydrogenase-like, C-terminal domain"/>
    <property type="match status" value="1"/>
</dbReference>
<gene>
    <name evidence="12 15" type="primary">dapB</name>
    <name evidence="15" type="ORF">EQG79_03765</name>
</gene>
<feature type="binding site" evidence="12">
    <location>
        <position position="136"/>
    </location>
    <ligand>
        <name>(S)-2,3,4,5-tetrahydrodipicolinate</name>
        <dbReference type="ChEBI" id="CHEBI:16845"/>
    </ligand>
</feature>
<feature type="domain" description="Dihydrodipicolinate reductase N-terminal" evidence="13">
    <location>
        <begin position="1"/>
        <end position="103"/>
    </location>
</feature>
<organism evidence="15 16">
    <name type="scientific">Spirosoma sordidisoli</name>
    <dbReference type="NCBI Taxonomy" id="2502893"/>
    <lineage>
        <taxon>Bacteria</taxon>
        <taxon>Pseudomonadati</taxon>
        <taxon>Bacteroidota</taxon>
        <taxon>Cytophagia</taxon>
        <taxon>Cytophagales</taxon>
        <taxon>Cytophagaceae</taxon>
        <taxon>Spirosoma</taxon>
    </lineage>
</organism>
<keyword evidence="6 12" id="KW-0520">NAD</keyword>
<feature type="active site" description="Proton donor" evidence="12">
    <location>
        <position position="139"/>
    </location>
</feature>
<comment type="similarity">
    <text evidence="1 12">Belongs to the DapB family.</text>
</comment>
<evidence type="ECO:0000313" key="15">
    <source>
        <dbReference type="EMBL" id="RYC71273.1"/>
    </source>
</evidence>
<dbReference type="InterPro" id="IPR000846">
    <property type="entry name" value="DapB_N"/>
</dbReference>
<dbReference type="PIRSF" id="PIRSF000161">
    <property type="entry name" value="DHPR"/>
    <property type="match status" value="1"/>
</dbReference>
<feature type="active site" description="Proton donor/acceptor" evidence="12">
    <location>
        <position position="135"/>
    </location>
</feature>
<dbReference type="InterPro" id="IPR022663">
    <property type="entry name" value="DapB_C"/>
</dbReference>
<dbReference type="GO" id="GO:0051287">
    <property type="term" value="F:NAD binding"/>
    <property type="evidence" value="ECO:0007669"/>
    <property type="project" value="UniProtKB-UniRule"/>
</dbReference>
<dbReference type="Gene3D" id="3.40.50.720">
    <property type="entry name" value="NAD(P)-binding Rossmann-like Domain"/>
    <property type="match status" value="1"/>
</dbReference>
<dbReference type="InterPro" id="IPR023940">
    <property type="entry name" value="DHDPR_bac"/>
</dbReference>
<keyword evidence="5 12" id="KW-0560">Oxidoreductase</keyword>
<comment type="subcellular location">
    <subcellularLocation>
        <location evidence="12">Cytoplasm</location>
    </subcellularLocation>
</comment>
<dbReference type="GO" id="GO:0005829">
    <property type="term" value="C:cytosol"/>
    <property type="evidence" value="ECO:0007669"/>
    <property type="project" value="TreeGrafter"/>
</dbReference>
<dbReference type="Gene3D" id="3.30.360.10">
    <property type="entry name" value="Dihydrodipicolinate Reductase, domain 2"/>
    <property type="match status" value="1"/>
</dbReference>
<evidence type="ECO:0000256" key="2">
    <source>
        <dbReference type="ARBA" id="ARBA00022605"/>
    </source>
</evidence>
<comment type="caution">
    <text evidence="12">Lacks conserved residue(s) required for the propagation of feature annotation.</text>
</comment>
<dbReference type="PANTHER" id="PTHR20836:SF0">
    <property type="entry name" value="4-HYDROXY-TETRAHYDRODIPICOLINATE REDUCTASE 1, CHLOROPLASTIC-RELATED"/>
    <property type="match status" value="1"/>
</dbReference>
<evidence type="ECO:0000256" key="7">
    <source>
        <dbReference type="ARBA" id="ARBA00023154"/>
    </source>
</evidence>
<dbReference type="PANTHER" id="PTHR20836">
    <property type="entry name" value="DIHYDRODIPICOLINATE REDUCTASE"/>
    <property type="match status" value="1"/>
</dbReference>
<keyword evidence="2 12" id="KW-0028">Amino-acid biosynthesis</keyword>
<protein>
    <recommendedName>
        <fullName evidence="9 12">4-hydroxy-tetrahydrodipicolinate reductase</fullName>
        <shortName evidence="12">HTPA reductase</shortName>
        <ecNumber evidence="9 12">1.17.1.8</ecNumber>
    </recommendedName>
</protein>
<evidence type="ECO:0000256" key="6">
    <source>
        <dbReference type="ARBA" id="ARBA00023027"/>
    </source>
</evidence>
<dbReference type="CDD" id="cd02274">
    <property type="entry name" value="DHDPR_N"/>
    <property type="match status" value="1"/>
</dbReference>
<dbReference type="GO" id="GO:0019877">
    <property type="term" value="P:diaminopimelate biosynthetic process"/>
    <property type="evidence" value="ECO:0007669"/>
    <property type="project" value="UniProtKB-UniRule"/>
</dbReference>
<comment type="catalytic activity">
    <reaction evidence="10 12">
        <text>(S)-2,3,4,5-tetrahydrodipicolinate + NADP(+) + H2O = (2S,4S)-4-hydroxy-2,3,4,5-tetrahydrodipicolinate + NADPH + H(+)</text>
        <dbReference type="Rhea" id="RHEA:35331"/>
        <dbReference type="ChEBI" id="CHEBI:15377"/>
        <dbReference type="ChEBI" id="CHEBI:15378"/>
        <dbReference type="ChEBI" id="CHEBI:16845"/>
        <dbReference type="ChEBI" id="CHEBI:57783"/>
        <dbReference type="ChEBI" id="CHEBI:58349"/>
        <dbReference type="ChEBI" id="CHEBI:67139"/>
        <dbReference type="EC" id="1.17.1.8"/>
    </reaction>
</comment>
<accession>A0A4Q2UNN3</accession>
<evidence type="ECO:0000256" key="3">
    <source>
        <dbReference type="ARBA" id="ARBA00022857"/>
    </source>
</evidence>
<dbReference type="RefSeq" id="WP_129600013.1">
    <property type="nucleotide sequence ID" value="NZ_SBLB01000001.1"/>
</dbReference>
<feature type="binding site" evidence="12">
    <location>
        <begin position="75"/>
        <end position="77"/>
    </location>
    <ligand>
        <name>NAD(+)</name>
        <dbReference type="ChEBI" id="CHEBI:57540"/>
    </ligand>
</feature>
<evidence type="ECO:0000256" key="8">
    <source>
        <dbReference type="ARBA" id="ARBA00037922"/>
    </source>
</evidence>
<feature type="binding site" evidence="12">
    <location>
        <begin position="100"/>
        <end position="103"/>
    </location>
    <ligand>
        <name>NAD(+)</name>
        <dbReference type="ChEBI" id="CHEBI:57540"/>
    </ligand>
</feature>
<dbReference type="GO" id="GO:0009089">
    <property type="term" value="P:lysine biosynthetic process via diaminopimelate"/>
    <property type="evidence" value="ECO:0007669"/>
    <property type="project" value="UniProtKB-UniRule"/>
</dbReference>
<comment type="caution">
    <text evidence="12">Was originally thought to be a dihydrodipicolinate reductase (DHDPR), catalyzing the conversion of dihydrodipicolinate to tetrahydrodipicolinate. However, it was shown in E.coli that the substrate of the enzymatic reaction is not dihydrodipicolinate (DHDP) but in fact (2S,4S)-4-hydroxy-2,3,4,5-tetrahydrodipicolinic acid (HTPA), the product released by the DapA-catalyzed reaction.</text>
</comment>
<evidence type="ECO:0000256" key="11">
    <source>
        <dbReference type="ARBA" id="ARBA00049396"/>
    </source>
</evidence>
<evidence type="ECO:0000259" key="14">
    <source>
        <dbReference type="Pfam" id="PF05173"/>
    </source>
</evidence>
<evidence type="ECO:0000256" key="5">
    <source>
        <dbReference type="ARBA" id="ARBA00023002"/>
    </source>
</evidence>
<dbReference type="NCBIfam" id="TIGR00036">
    <property type="entry name" value="dapB"/>
    <property type="match status" value="1"/>
</dbReference>
<dbReference type="AlphaFoldDB" id="A0A4Q2UNN3"/>
<comment type="subunit">
    <text evidence="12">Homotetramer.</text>
</comment>
<comment type="catalytic activity">
    <reaction evidence="11 12">
        <text>(S)-2,3,4,5-tetrahydrodipicolinate + NAD(+) + H2O = (2S,4S)-4-hydroxy-2,3,4,5-tetrahydrodipicolinate + NADH + H(+)</text>
        <dbReference type="Rhea" id="RHEA:35323"/>
        <dbReference type="ChEBI" id="CHEBI:15377"/>
        <dbReference type="ChEBI" id="CHEBI:15378"/>
        <dbReference type="ChEBI" id="CHEBI:16845"/>
        <dbReference type="ChEBI" id="CHEBI:57540"/>
        <dbReference type="ChEBI" id="CHEBI:57945"/>
        <dbReference type="ChEBI" id="CHEBI:67139"/>
        <dbReference type="EC" id="1.17.1.8"/>
    </reaction>
</comment>
<dbReference type="EC" id="1.17.1.8" evidence="9 12"/>
<evidence type="ECO:0000256" key="10">
    <source>
        <dbReference type="ARBA" id="ARBA00049080"/>
    </source>
</evidence>
<proteinExistence type="inferred from homology"/>
<dbReference type="Pfam" id="PF01113">
    <property type="entry name" value="DapB_N"/>
    <property type="match status" value="1"/>
</dbReference>
<dbReference type="GO" id="GO:0008839">
    <property type="term" value="F:4-hydroxy-tetrahydrodipicolinate reductase"/>
    <property type="evidence" value="ECO:0007669"/>
    <property type="project" value="UniProtKB-UniRule"/>
</dbReference>
<dbReference type="UniPathway" id="UPA00034">
    <property type="reaction ID" value="UER00018"/>
</dbReference>
<feature type="binding site" evidence="12">
    <location>
        <position position="35"/>
    </location>
    <ligand>
        <name>NADP(+)</name>
        <dbReference type="ChEBI" id="CHEBI:58349"/>
    </ligand>
</feature>
<evidence type="ECO:0000313" key="16">
    <source>
        <dbReference type="Proteomes" id="UP000290407"/>
    </source>
</evidence>
<comment type="caution">
    <text evidence="15">The sequence shown here is derived from an EMBL/GenBank/DDBJ whole genome shotgun (WGS) entry which is preliminary data.</text>
</comment>
<keyword evidence="7 12" id="KW-0457">Lysine biosynthesis</keyword>
<keyword evidence="3 12" id="KW-0521">NADP</keyword>
<feature type="binding site" evidence="12">
    <location>
        <begin position="145"/>
        <end position="146"/>
    </location>
    <ligand>
        <name>(S)-2,3,4,5-tetrahydrodipicolinate</name>
        <dbReference type="ChEBI" id="CHEBI:16845"/>
    </ligand>
</feature>
<dbReference type="EMBL" id="SBLB01000001">
    <property type="protein sequence ID" value="RYC71273.1"/>
    <property type="molecule type" value="Genomic_DNA"/>
</dbReference>
<dbReference type="GO" id="GO:0050661">
    <property type="term" value="F:NADP binding"/>
    <property type="evidence" value="ECO:0007669"/>
    <property type="project" value="UniProtKB-UniRule"/>
</dbReference>
<evidence type="ECO:0000256" key="1">
    <source>
        <dbReference type="ARBA" id="ARBA00006642"/>
    </source>
</evidence>
<sequence length="248" mass="27574">MNILLLGYGKMGKTIEQLALERGHQIAGRIDADNRADFDTLPNEAVDVVIEFSSPESAAENITYCLERGWPVVCGTTGWLSQRQTIEAVCRRKNGAFFYASNYSIGVNLFFRLNKTLAQFMRNYPSYQVSMTEIHHTEKKDAPSGTAITLAEGVMEHLPTKRRWASKETDSTNSQINSTEAVEIESLREGSVPGTHTVRYDSDVDRIEITHIAHSRQGFALGAVVAAEWIIGREGIFGMDDLLGTNDQ</sequence>
<evidence type="ECO:0000256" key="9">
    <source>
        <dbReference type="ARBA" id="ARBA00038983"/>
    </source>
</evidence>
<keyword evidence="16" id="KW-1185">Reference proteome</keyword>
<evidence type="ECO:0000256" key="4">
    <source>
        <dbReference type="ARBA" id="ARBA00022915"/>
    </source>
</evidence>
<evidence type="ECO:0000259" key="13">
    <source>
        <dbReference type="Pfam" id="PF01113"/>
    </source>
</evidence>
<dbReference type="InterPro" id="IPR036291">
    <property type="entry name" value="NAD(P)-bd_dom_sf"/>
</dbReference>
<dbReference type="SUPFAM" id="SSF51735">
    <property type="entry name" value="NAD(P)-binding Rossmann-fold domains"/>
    <property type="match status" value="1"/>
</dbReference>
<comment type="function">
    <text evidence="12">Catalyzes the conversion of 4-hydroxy-tetrahydrodipicolinate (HTPA) to tetrahydrodipicolinate.</text>
</comment>
<dbReference type="GO" id="GO:0016726">
    <property type="term" value="F:oxidoreductase activity, acting on CH or CH2 groups, NAD or NADP as acceptor"/>
    <property type="evidence" value="ECO:0007669"/>
    <property type="project" value="UniProtKB-UniRule"/>
</dbReference>